<evidence type="ECO:0000259" key="12">
    <source>
        <dbReference type="SMART" id="SM00363"/>
    </source>
</evidence>
<dbReference type="AlphaFoldDB" id="A0A420YG06"/>
<keyword evidence="7" id="KW-0687">Ribonucleoprotein</keyword>
<dbReference type="Gene3D" id="3.10.290.10">
    <property type="entry name" value="RNA-binding S4 domain"/>
    <property type="match status" value="1"/>
</dbReference>
<dbReference type="GO" id="GO:0042274">
    <property type="term" value="P:ribosomal small subunit biogenesis"/>
    <property type="evidence" value="ECO:0007669"/>
    <property type="project" value="TreeGrafter"/>
</dbReference>
<evidence type="ECO:0000256" key="5">
    <source>
        <dbReference type="ARBA" id="ARBA00022980"/>
    </source>
</evidence>
<dbReference type="InterPro" id="IPR002942">
    <property type="entry name" value="S4_RNA-bd"/>
</dbReference>
<comment type="caution">
    <text evidence="13">The sequence shown here is derived from an EMBL/GenBank/DDBJ whole genome shotgun (WGS) entry which is preliminary data.</text>
</comment>
<feature type="compositionally biased region" description="Basic and acidic residues" evidence="11">
    <location>
        <begin position="334"/>
        <end position="354"/>
    </location>
</feature>
<sequence>MKFRRTQRFHGLKRPRIRQTWNKYNLYNLAAQGRRDNPVNTTRTFFQQKWAAKRLARGYHGEHIKERQWEHMFDRKLLSVVDMKPEYMAQYDGSEQATGRGSGKQASRGALGDGGEDKGRTALARQVGGNRRTPYMQMAFAPMERRLDIAIFRALFASSARQARQFCVHGAVKVNGKKMQYPGYLLNPGDMFQVDVERVLYATGASKQPGATPETSTEESEAPAAEDATPEEATPEASAEETAPSATTESESTPDPDVQDEAVAQKSDLKALRDRLKTFLAETRDDLSGKQKQALRSLAKEIKTAISRAGKKNANASQDVATLTSLFSELEVSTSKDSKSGKPETDEYGLSKEEQSRFTELLAAEEENPYDPTKPYATPWRPRPYMSPFAFIPRYLEVNQKICSAVYLRHPVARQGEAEVPSPYGTQVNELAFNWYLRRH</sequence>
<evidence type="ECO:0000256" key="7">
    <source>
        <dbReference type="ARBA" id="ARBA00023274"/>
    </source>
</evidence>
<evidence type="ECO:0000256" key="8">
    <source>
        <dbReference type="ARBA" id="ARBA00037226"/>
    </source>
</evidence>
<accession>A0A420YG06</accession>
<dbReference type="SUPFAM" id="SSF55174">
    <property type="entry name" value="Alpha-L RNA-binding motif"/>
    <property type="match status" value="1"/>
</dbReference>
<evidence type="ECO:0000256" key="1">
    <source>
        <dbReference type="ARBA" id="ARBA00004173"/>
    </source>
</evidence>
<dbReference type="Proteomes" id="UP000275385">
    <property type="component" value="Unassembled WGS sequence"/>
</dbReference>
<dbReference type="CDD" id="cd00165">
    <property type="entry name" value="S4"/>
    <property type="match status" value="1"/>
</dbReference>
<dbReference type="GO" id="GO:0019843">
    <property type="term" value="F:rRNA binding"/>
    <property type="evidence" value="ECO:0007669"/>
    <property type="project" value="UniProtKB-KW"/>
</dbReference>
<name>A0A420YG06_9PEZI</name>
<dbReference type="PANTHER" id="PTHR11831">
    <property type="entry name" value="30S 40S RIBOSOMAL PROTEIN"/>
    <property type="match status" value="1"/>
</dbReference>
<feature type="compositionally biased region" description="Low complexity" evidence="11">
    <location>
        <begin position="235"/>
        <end position="251"/>
    </location>
</feature>
<keyword evidence="4 10" id="KW-0694">RNA-binding</keyword>
<dbReference type="OrthoDB" id="3356781at2759"/>
<dbReference type="FunFam" id="3.10.290.10:FF:000025">
    <property type="entry name" value="30S ribosomal subunit S4"/>
    <property type="match status" value="1"/>
</dbReference>
<comment type="function">
    <text evidence="8">Component of the mitochondrial ribosome (mitoribosome), a dedicated translation machinery responsible for the synthesis of mitochondrial genome-encoded proteins, including at least some of the essential transmembrane subunits of the mitochondrial respiratory chain. The mitoribosomes are attached to the mitochondrial inner membrane and translation products are cotranslationally integrated into the membrane.</text>
</comment>
<dbReference type="InterPro" id="IPR022801">
    <property type="entry name" value="Ribosomal_uS4"/>
</dbReference>
<evidence type="ECO:0000256" key="10">
    <source>
        <dbReference type="PROSITE-ProRule" id="PRU00182"/>
    </source>
</evidence>
<evidence type="ECO:0000256" key="3">
    <source>
        <dbReference type="ARBA" id="ARBA00022730"/>
    </source>
</evidence>
<proteinExistence type="inferred from homology"/>
<feature type="region of interest" description="Disordered" evidence="11">
    <location>
        <begin position="331"/>
        <end position="354"/>
    </location>
</feature>
<dbReference type="PROSITE" id="PS50889">
    <property type="entry name" value="S4"/>
    <property type="match status" value="1"/>
</dbReference>
<reference evidence="13 14" key="1">
    <citation type="submission" date="2018-08" db="EMBL/GenBank/DDBJ databases">
        <title>Draft genome of the lignicolous fungus Coniochaeta pulveracea.</title>
        <authorList>
            <person name="Borstlap C.J."/>
            <person name="De Witt R.N."/>
            <person name="Botha A."/>
            <person name="Volschenk H."/>
        </authorList>
    </citation>
    <scope>NUCLEOTIDE SEQUENCE [LARGE SCALE GENOMIC DNA]</scope>
    <source>
        <strain evidence="13 14">CAB683</strain>
    </source>
</reference>
<organism evidence="13 14">
    <name type="scientific">Coniochaeta pulveracea</name>
    <dbReference type="NCBI Taxonomy" id="177199"/>
    <lineage>
        <taxon>Eukaryota</taxon>
        <taxon>Fungi</taxon>
        <taxon>Dikarya</taxon>
        <taxon>Ascomycota</taxon>
        <taxon>Pezizomycotina</taxon>
        <taxon>Sordariomycetes</taxon>
        <taxon>Sordariomycetidae</taxon>
        <taxon>Coniochaetales</taxon>
        <taxon>Coniochaetaceae</taxon>
        <taxon>Coniochaeta</taxon>
    </lineage>
</organism>
<comment type="subcellular location">
    <subcellularLocation>
        <location evidence="1">Mitochondrion</location>
    </subcellularLocation>
</comment>
<evidence type="ECO:0000256" key="2">
    <source>
        <dbReference type="ARBA" id="ARBA00007465"/>
    </source>
</evidence>
<dbReference type="GO" id="GO:0003735">
    <property type="term" value="F:structural constituent of ribosome"/>
    <property type="evidence" value="ECO:0007669"/>
    <property type="project" value="TreeGrafter"/>
</dbReference>
<keyword evidence="14" id="KW-1185">Reference proteome</keyword>
<keyword evidence="6" id="KW-0496">Mitochondrion</keyword>
<protein>
    <recommendedName>
        <fullName evidence="9">Small ribosomal subunit protein uS4m</fullName>
    </recommendedName>
</protein>
<feature type="region of interest" description="Disordered" evidence="11">
    <location>
        <begin position="205"/>
        <end position="260"/>
    </location>
</feature>
<dbReference type="GO" id="GO:0005763">
    <property type="term" value="C:mitochondrial small ribosomal subunit"/>
    <property type="evidence" value="ECO:0007669"/>
    <property type="project" value="TreeGrafter"/>
</dbReference>
<evidence type="ECO:0000256" key="11">
    <source>
        <dbReference type="SAM" id="MobiDB-lite"/>
    </source>
</evidence>
<evidence type="ECO:0000256" key="6">
    <source>
        <dbReference type="ARBA" id="ARBA00023128"/>
    </source>
</evidence>
<comment type="similarity">
    <text evidence="2">Belongs to the universal ribosomal protein uS4 family.</text>
</comment>
<keyword evidence="3" id="KW-0699">rRNA-binding</keyword>
<dbReference type="InterPro" id="IPR036986">
    <property type="entry name" value="S4_RNA-bd_sf"/>
</dbReference>
<keyword evidence="5 13" id="KW-0689">Ribosomal protein</keyword>
<dbReference type="EMBL" id="QVQW01000012">
    <property type="protein sequence ID" value="RKU46754.1"/>
    <property type="molecule type" value="Genomic_DNA"/>
</dbReference>
<dbReference type="Pfam" id="PF01479">
    <property type="entry name" value="S4"/>
    <property type="match status" value="1"/>
</dbReference>
<evidence type="ECO:0000313" key="14">
    <source>
        <dbReference type="Proteomes" id="UP000275385"/>
    </source>
</evidence>
<dbReference type="STRING" id="177199.A0A420YG06"/>
<feature type="domain" description="RNA-binding S4" evidence="12">
    <location>
        <begin position="145"/>
        <end position="205"/>
    </location>
</feature>
<gene>
    <name evidence="13" type="primary">NAM9</name>
    <name evidence="13" type="ORF">DL546_004530</name>
</gene>
<evidence type="ECO:0000313" key="13">
    <source>
        <dbReference type="EMBL" id="RKU46754.1"/>
    </source>
</evidence>
<evidence type="ECO:0000256" key="9">
    <source>
        <dbReference type="ARBA" id="ARBA00071419"/>
    </source>
</evidence>
<dbReference type="SMART" id="SM00363">
    <property type="entry name" value="S4"/>
    <property type="match status" value="1"/>
</dbReference>
<evidence type="ECO:0000256" key="4">
    <source>
        <dbReference type="ARBA" id="ARBA00022884"/>
    </source>
</evidence>
<feature type="region of interest" description="Disordered" evidence="11">
    <location>
        <begin position="92"/>
        <end position="128"/>
    </location>
</feature>
<dbReference type="PANTHER" id="PTHR11831:SF4">
    <property type="entry name" value="SMALL RIBOSOMAL SUBUNIT PROTEIN US4M"/>
    <property type="match status" value="1"/>
</dbReference>